<dbReference type="PANTHER" id="PTHR21373:SF0">
    <property type="entry name" value="N-ALPHA-ACETYLTRANSFERASE 35, NATC AUXILIARY SUBUNIT"/>
    <property type="match status" value="1"/>
</dbReference>
<dbReference type="Pfam" id="PF04112">
    <property type="entry name" value="Mak10"/>
    <property type="match status" value="1"/>
</dbReference>
<evidence type="ECO:0000256" key="2">
    <source>
        <dbReference type="ARBA" id="ARBA00006289"/>
    </source>
</evidence>
<evidence type="ECO:0000313" key="6">
    <source>
        <dbReference type="EMBL" id="SHO75731.1"/>
    </source>
</evidence>
<evidence type="ECO:0000259" key="4">
    <source>
        <dbReference type="Pfam" id="PF04112"/>
    </source>
</evidence>
<comment type="similarity">
    <text evidence="2">Belongs to the MAK10 family.</text>
</comment>
<dbReference type="Pfam" id="PF25789">
    <property type="entry name" value="TPR_NAA35"/>
    <property type="match status" value="1"/>
</dbReference>
<accession>A0A1M7ZZW6</accession>
<name>A0A1M7ZZW6_MALS4</name>
<dbReference type="AlphaFoldDB" id="A0A1M7ZZW6"/>
<gene>
    <name evidence="6" type="ORF">MSYG_0062</name>
</gene>
<dbReference type="OMA" id="ACELEWL"/>
<dbReference type="GO" id="GO:0031417">
    <property type="term" value="C:NatC complex"/>
    <property type="evidence" value="ECO:0007669"/>
    <property type="project" value="InterPro"/>
</dbReference>
<dbReference type="Proteomes" id="UP000186303">
    <property type="component" value="Chromosome 1"/>
</dbReference>
<protein>
    <submittedName>
        <fullName evidence="6">Uncharacterized protein</fullName>
    </submittedName>
</protein>
<evidence type="ECO:0000256" key="1">
    <source>
        <dbReference type="ARBA" id="ARBA00004496"/>
    </source>
</evidence>
<sequence>MTAVSAGATPPHATTECTAAFWEACKSLAPTAFVHPQGYALHDLMNALEVMDPLMDGGMEYPSSLLPERERPSEPRVPLPVSLAQDEVCWVLDRLVACELEWLAGATLSQTLYTCTYFHECVLQDAVTSDHWYHDVLRAYVIATIKGCALQWIELTRNRVIDGEDFSGDLGGIALPTGIDAHDAAAQLNAATARIPAEQAPAIRLRLRWRHHWLLALSAMTSEEPDASLIDLHLSVCRSIWSKLQPDAPAADTLALQDAALARVPPHLQAFFDITLSRHFSTTIPMRPQPLREARAVWEWWHRVLHEEVALPLPLLRTDRVACWWMHMRSHALAFQQRTPIPFVRSLLSTYVSDGYTCAGGTRDLRHLASSWLEEWTALSIDDIYTRLEWLDAREPAAGQAQRLDRFLQRLAGLEADHLGTYAANRARQKRGFGKSYVAWADLLDEAVSLSAHLATALPSLCPPDLLVRPVQCLVLTSMEQALGAGIELELYLEDELPCLYWLLAEIKGELEALLDAAPGSTPWLACFRHAVAAERHMCLAQCLVRLQREGNRVRVHNAMARRIKWLRRPAWCMRARLHVVTKPDSPTMEPLWDQWTAFEQHARGTAVRTRVLQHVNACHTHASAHARAAPNDGWLLLCHASDAAHMRGVHEACVALGEWARAAPTATLEWRASSHPWYAVPTWV</sequence>
<dbReference type="PANTHER" id="PTHR21373">
    <property type="entry name" value="GLUCOSE REPRESSIBLE PROTEIN MAK10"/>
    <property type="match status" value="1"/>
</dbReference>
<feature type="domain" description="NAA35-like TPR repeats" evidence="5">
    <location>
        <begin position="331"/>
        <end position="509"/>
    </location>
</feature>
<evidence type="ECO:0000256" key="3">
    <source>
        <dbReference type="ARBA" id="ARBA00022490"/>
    </source>
</evidence>
<keyword evidence="3" id="KW-0963">Cytoplasm</keyword>
<proteinExistence type="inferred from homology"/>
<dbReference type="InterPro" id="IPR057982">
    <property type="entry name" value="TPR_NAA35"/>
</dbReference>
<keyword evidence="7" id="KW-1185">Reference proteome</keyword>
<comment type="subcellular location">
    <subcellularLocation>
        <location evidence="1">Cytoplasm</location>
    </subcellularLocation>
</comment>
<dbReference type="InterPro" id="IPR057983">
    <property type="entry name" value="NAA35-like_N"/>
</dbReference>
<dbReference type="VEuPathDB" id="FungiDB:MSYG_0062"/>
<feature type="domain" description="NAA35-like N-terminal" evidence="4">
    <location>
        <begin position="33"/>
        <end position="181"/>
    </location>
</feature>
<organism evidence="6 7">
    <name type="scientific">Malassezia sympodialis (strain ATCC 42132)</name>
    <name type="common">Atopic eczema-associated yeast</name>
    <dbReference type="NCBI Taxonomy" id="1230383"/>
    <lineage>
        <taxon>Eukaryota</taxon>
        <taxon>Fungi</taxon>
        <taxon>Dikarya</taxon>
        <taxon>Basidiomycota</taxon>
        <taxon>Ustilaginomycotina</taxon>
        <taxon>Malasseziomycetes</taxon>
        <taxon>Malasseziales</taxon>
        <taxon>Malasseziaceae</taxon>
        <taxon>Malassezia</taxon>
    </lineage>
</organism>
<evidence type="ECO:0000313" key="7">
    <source>
        <dbReference type="Proteomes" id="UP000186303"/>
    </source>
</evidence>
<dbReference type="InterPro" id="IPR007244">
    <property type="entry name" value="Naa35_N"/>
</dbReference>
<dbReference type="EMBL" id="LT671821">
    <property type="protein sequence ID" value="SHO75731.1"/>
    <property type="molecule type" value="Genomic_DNA"/>
</dbReference>
<reference evidence="7" key="1">
    <citation type="journal article" date="2017" name="Nucleic Acids Res.">
        <title>Proteogenomics produces comprehensive and highly accurate protein-coding gene annotation in a complete genome assembly of Malassezia sympodialis.</title>
        <authorList>
            <person name="Zhu Y."/>
            <person name="Engstroem P.G."/>
            <person name="Tellgren-Roth C."/>
            <person name="Baudo C.D."/>
            <person name="Kennell J.C."/>
            <person name="Sun S."/>
            <person name="Billmyre R.B."/>
            <person name="Schroeder M.S."/>
            <person name="Andersson A."/>
            <person name="Holm T."/>
            <person name="Sigurgeirsson B."/>
            <person name="Wu G."/>
            <person name="Sankaranarayanan S.R."/>
            <person name="Siddharthan R."/>
            <person name="Sanyal K."/>
            <person name="Lundeberg J."/>
            <person name="Nystedt B."/>
            <person name="Boekhout T."/>
            <person name="Dawson T.L. Jr."/>
            <person name="Heitman J."/>
            <person name="Scheynius A."/>
            <person name="Lehtioe J."/>
        </authorList>
    </citation>
    <scope>NUCLEOTIDE SEQUENCE [LARGE SCALE GENOMIC DNA]</scope>
    <source>
        <strain evidence="7">ATCC 42132</strain>
    </source>
</reference>
<evidence type="ECO:0000259" key="5">
    <source>
        <dbReference type="Pfam" id="PF25789"/>
    </source>
</evidence>
<dbReference type="STRING" id="1230383.A0A1M7ZZW6"/>
<dbReference type="OrthoDB" id="269405at2759"/>